<dbReference type="OrthoDB" id="3176171at2759"/>
<dbReference type="SUPFAM" id="SSF52540">
    <property type="entry name" value="P-loop containing nucleoside triphosphate hydrolases"/>
    <property type="match status" value="1"/>
</dbReference>
<feature type="region of interest" description="Disordered" evidence="8">
    <location>
        <begin position="310"/>
        <end position="354"/>
    </location>
</feature>
<keyword evidence="5" id="KW-0206">Cytoskeleton</keyword>
<dbReference type="GeneID" id="103261022"/>
<proteinExistence type="inferred from homology"/>
<keyword evidence="4 6" id="KW-0067">ATP-binding</keyword>
<evidence type="ECO:0000256" key="8">
    <source>
        <dbReference type="SAM" id="MobiDB-lite"/>
    </source>
</evidence>
<dbReference type="Pfam" id="PF16796">
    <property type="entry name" value="Microtub_bd"/>
    <property type="match status" value="1"/>
</dbReference>
<evidence type="ECO:0000256" key="7">
    <source>
        <dbReference type="SAM" id="Coils"/>
    </source>
</evidence>
<protein>
    <submittedName>
        <fullName evidence="11">Kinesin-like protein KIFC1</fullName>
    </submittedName>
</protein>
<evidence type="ECO:0000256" key="6">
    <source>
        <dbReference type="PROSITE-ProRule" id="PRU00283"/>
    </source>
</evidence>
<dbReference type="Proteomes" id="UP000189704">
    <property type="component" value="Unplaced"/>
</dbReference>
<dbReference type="SMART" id="SM00129">
    <property type="entry name" value="KISc"/>
    <property type="match status" value="1"/>
</dbReference>
<comment type="similarity">
    <text evidence="6">Belongs to the TRAFAC class myosin-kinesin ATPase superfamily. Kinesin family.</text>
</comment>
<dbReference type="InterPro" id="IPR027640">
    <property type="entry name" value="Kinesin-like_fam"/>
</dbReference>
<keyword evidence="7" id="KW-0175">Coiled coil</keyword>
<evidence type="ECO:0000256" key="4">
    <source>
        <dbReference type="ARBA" id="ARBA00022840"/>
    </source>
</evidence>
<dbReference type="KEGG" id="csyr:103261022"/>
<dbReference type="GO" id="GO:0007018">
    <property type="term" value="P:microtubule-based movement"/>
    <property type="evidence" value="ECO:0007669"/>
    <property type="project" value="InterPro"/>
</dbReference>
<keyword evidence="6" id="KW-0505">Motor protein</keyword>
<dbReference type="PANTHER" id="PTHR47972:SF63">
    <property type="entry name" value="KINESIN FAMILY MEMBER 25"/>
    <property type="match status" value="1"/>
</dbReference>
<dbReference type="InterPro" id="IPR001752">
    <property type="entry name" value="Kinesin_motor_dom"/>
</dbReference>
<dbReference type="Gene3D" id="3.40.850.10">
    <property type="entry name" value="Kinesin motor domain"/>
    <property type="match status" value="1"/>
</dbReference>
<evidence type="ECO:0000313" key="11">
    <source>
        <dbReference type="RefSeq" id="XP_008056847.2"/>
    </source>
</evidence>
<dbReference type="AlphaFoldDB" id="A0A1U7TUU3"/>
<evidence type="ECO:0000256" key="5">
    <source>
        <dbReference type="ARBA" id="ARBA00023212"/>
    </source>
</evidence>
<evidence type="ECO:0000256" key="1">
    <source>
        <dbReference type="ARBA" id="ARBA00004245"/>
    </source>
</evidence>
<reference evidence="11" key="1">
    <citation type="submission" date="2025-08" db="UniProtKB">
        <authorList>
            <consortium name="RefSeq"/>
        </authorList>
    </citation>
    <scope>IDENTIFICATION</scope>
</reference>
<gene>
    <name evidence="11" type="primary">LOC103261022</name>
</gene>
<dbReference type="InterPro" id="IPR031852">
    <property type="entry name" value="Vik1/Cik1_MT-bd"/>
</dbReference>
<dbReference type="PROSITE" id="PS50067">
    <property type="entry name" value="KINESIN_MOTOR_2"/>
    <property type="match status" value="1"/>
</dbReference>
<accession>A0A1U7TUU3</accession>
<name>A0A1U7TUU3_CARSF</name>
<dbReference type="RefSeq" id="XP_008056847.2">
    <property type="nucleotide sequence ID" value="XM_008058656.2"/>
</dbReference>
<feature type="domain" description="Kinesin motor" evidence="9">
    <location>
        <begin position="173"/>
        <end position="354"/>
    </location>
</feature>
<feature type="coiled-coil region" evidence="7">
    <location>
        <begin position="16"/>
        <end position="64"/>
    </location>
</feature>
<feature type="binding site" evidence="6">
    <location>
        <begin position="267"/>
        <end position="274"/>
    </location>
    <ligand>
        <name>ATP</name>
        <dbReference type="ChEBI" id="CHEBI:30616"/>
    </ligand>
</feature>
<sequence>MPAGGGRWWSFWEQRARQLQCQVRVKEERIAELETENAVLHLKLAEYQGRLDESRREAVQVRRLCNQQRCLQRNAHSAFSQLGRAAQKLKQDMMEFRSSSLILLRRYQDQHQHCVSEMVTAVRHVQLSGEALRACQSEAACLQRSLQEVSTRYQLEKQRRRSLHNSLVELKGNLRVHCRIRPLLPFDDEFDGTVLQNSSNSGEVTHAVDDETVLVKCDHSSYPPINKTYHFERVYGPADSQSDVFGEVCPLLTSLLDGYNVCVMAYGQTGSGKSHTMLGPSVQHGPALPSDSQSHLGIVPRAAEELFSGHAGDSSNCPGYGESQLAGTAGQQELERAQRAMEEQSAAHKSVGGT</sequence>
<comment type="subcellular location">
    <subcellularLocation>
        <location evidence="1">Cytoplasm</location>
        <location evidence="1">Cytoskeleton</location>
    </subcellularLocation>
</comment>
<dbReference type="PANTHER" id="PTHR47972">
    <property type="entry name" value="KINESIN-LIKE PROTEIN KLP-3"/>
    <property type="match status" value="1"/>
</dbReference>
<dbReference type="InterPro" id="IPR036961">
    <property type="entry name" value="Kinesin_motor_dom_sf"/>
</dbReference>
<feature type="compositionally biased region" description="Basic and acidic residues" evidence="8">
    <location>
        <begin position="333"/>
        <end position="346"/>
    </location>
</feature>
<dbReference type="GO" id="GO:0008017">
    <property type="term" value="F:microtubule binding"/>
    <property type="evidence" value="ECO:0007669"/>
    <property type="project" value="InterPro"/>
</dbReference>
<dbReference type="GO" id="GO:0003777">
    <property type="term" value="F:microtubule motor activity"/>
    <property type="evidence" value="ECO:0007669"/>
    <property type="project" value="InterPro"/>
</dbReference>
<dbReference type="GO" id="GO:0005524">
    <property type="term" value="F:ATP binding"/>
    <property type="evidence" value="ECO:0007669"/>
    <property type="project" value="UniProtKB-UniRule"/>
</dbReference>
<organism evidence="10 11">
    <name type="scientific">Carlito syrichta</name>
    <name type="common">Philippine tarsier</name>
    <name type="synonym">Tarsius syrichta</name>
    <dbReference type="NCBI Taxonomy" id="1868482"/>
    <lineage>
        <taxon>Eukaryota</taxon>
        <taxon>Metazoa</taxon>
        <taxon>Chordata</taxon>
        <taxon>Craniata</taxon>
        <taxon>Vertebrata</taxon>
        <taxon>Euteleostomi</taxon>
        <taxon>Mammalia</taxon>
        <taxon>Eutheria</taxon>
        <taxon>Euarchontoglires</taxon>
        <taxon>Primates</taxon>
        <taxon>Haplorrhini</taxon>
        <taxon>Tarsiiformes</taxon>
        <taxon>Tarsiidae</taxon>
        <taxon>Carlito</taxon>
    </lineage>
</organism>
<dbReference type="InterPro" id="IPR027417">
    <property type="entry name" value="P-loop_NTPase"/>
</dbReference>
<evidence type="ECO:0000313" key="10">
    <source>
        <dbReference type="Proteomes" id="UP000189704"/>
    </source>
</evidence>
<evidence type="ECO:0000256" key="3">
    <source>
        <dbReference type="ARBA" id="ARBA00022741"/>
    </source>
</evidence>
<keyword evidence="3 6" id="KW-0547">Nucleotide-binding</keyword>
<evidence type="ECO:0000259" key="9">
    <source>
        <dbReference type="PROSITE" id="PS50067"/>
    </source>
</evidence>
<keyword evidence="2" id="KW-0963">Cytoplasm</keyword>
<dbReference type="GO" id="GO:0015630">
    <property type="term" value="C:microtubule cytoskeleton"/>
    <property type="evidence" value="ECO:0007669"/>
    <property type="project" value="TreeGrafter"/>
</dbReference>
<evidence type="ECO:0000256" key="2">
    <source>
        <dbReference type="ARBA" id="ARBA00022490"/>
    </source>
</evidence>
<keyword evidence="10" id="KW-1185">Reference proteome</keyword>